<protein>
    <recommendedName>
        <fullName evidence="2">TauD/TfdA-like domain-containing protein</fullName>
    </recommendedName>
</protein>
<sequence length="203" mass="23124">PSEPTLTVRVAGDTNEDIPFHTDVGDIVSLFALGESAEGGESLLASSWRVYNELARTRPDIIQVLASDWPIPRFFQTGGCFHPPASDVPPEFIGNNTGETVDQFFKKMAEALDSLHFLAERFHISMKLQKGDMQFFNNLSILHARRGYNDGPQQKRHFLRLWLKDPENAWPMPKQLQQKWDGVYSEEESRGPQVFPLYPYTTV</sequence>
<feature type="domain" description="TauD/TfdA-like" evidence="2">
    <location>
        <begin position="17"/>
        <end position="162"/>
    </location>
</feature>
<name>A0A0L1IS53_ASPN3</name>
<organism evidence="3 4">
    <name type="scientific">Aspergillus nomiae NRRL (strain ATCC 15546 / NRRL 13137 / CBS 260.88 / M93)</name>
    <dbReference type="NCBI Taxonomy" id="1509407"/>
    <lineage>
        <taxon>Eukaryota</taxon>
        <taxon>Fungi</taxon>
        <taxon>Dikarya</taxon>
        <taxon>Ascomycota</taxon>
        <taxon>Pezizomycotina</taxon>
        <taxon>Eurotiomycetes</taxon>
        <taxon>Eurotiomycetidae</taxon>
        <taxon>Eurotiales</taxon>
        <taxon>Aspergillaceae</taxon>
        <taxon>Aspergillus</taxon>
        <taxon>Aspergillus subgen. Circumdati</taxon>
    </lineage>
</organism>
<keyword evidence="1" id="KW-0560">Oxidoreductase</keyword>
<dbReference type="AlphaFoldDB" id="A0A0L1IS53"/>
<dbReference type="Proteomes" id="UP000037505">
    <property type="component" value="Unassembled WGS sequence"/>
</dbReference>
<evidence type="ECO:0000256" key="1">
    <source>
        <dbReference type="ARBA" id="ARBA00023002"/>
    </source>
</evidence>
<evidence type="ECO:0000259" key="2">
    <source>
        <dbReference type="Pfam" id="PF02668"/>
    </source>
</evidence>
<dbReference type="Gene3D" id="3.60.130.10">
    <property type="entry name" value="Clavaminate synthase-like"/>
    <property type="match status" value="1"/>
</dbReference>
<dbReference type="InterPro" id="IPR042098">
    <property type="entry name" value="TauD-like_sf"/>
</dbReference>
<keyword evidence="4" id="KW-1185">Reference proteome</keyword>
<proteinExistence type="predicted"/>
<evidence type="ECO:0000313" key="4">
    <source>
        <dbReference type="Proteomes" id="UP000037505"/>
    </source>
</evidence>
<dbReference type="Pfam" id="PF02668">
    <property type="entry name" value="TauD"/>
    <property type="match status" value="1"/>
</dbReference>
<comment type="caution">
    <text evidence="3">The sequence shown here is derived from an EMBL/GenBank/DDBJ whole genome shotgun (WGS) entry which is preliminary data.</text>
</comment>
<dbReference type="GO" id="GO:0016491">
    <property type="term" value="F:oxidoreductase activity"/>
    <property type="evidence" value="ECO:0007669"/>
    <property type="project" value="UniProtKB-KW"/>
</dbReference>
<dbReference type="InterPro" id="IPR003819">
    <property type="entry name" value="TauD/TfdA-like"/>
</dbReference>
<dbReference type="GeneID" id="26810824"/>
<accession>A0A0L1IS53</accession>
<dbReference type="EMBL" id="JNOM01000356">
    <property type="protein sequence ID" value="KNG82319.1"/>
    <property type="molecule type" value="Genomic_DNA"/>
</dbReference>
<feature type="non-terminal residue" evidence="3">
    <location>
        <position position="1"/>
    </location>
</feature>
<reference evidence="3 4" key="1">
    <citation type="submission" date="2014-06" db="EMBL/GenBank/DDBJ databases">
        <title>The Genome of the Aflatoxigenic Filamentous Fungus Aspergillus nomius.</title>
        <authorList>
            <person name="Moore M.G."/>
            <person name="Shannon B.M."/>
            <person name="Brian M.M."/>
        </authorList>
    </citation>
    <scope>NUCLEOTIDE SEQUENCE [LARGE SCALE GENOMIC DNA]</scope>
    <source>
        <strain evidence="3 4">NRRL 13137</strain>
    </source>
</reference>
<dbReference type="RefSeq" id="XP_015403242.1">
    <property type="nucleotide sequence ID" value="XM_015554276.1"/>
</dbReference>
<dbReference type="InterPro" id="IPR050411">
    <property type="entry name" value="AlphaKG_dependent_hydroxylases"/>
</dbReference>
<dbReference type="PANTHER" id="PTHR10696:SF54">
    <property type="entry name" value="FAMILY OXIDOREDUCTASE, PUTATIVE (AFU_ORTHOLOGUE AFUA_4G13850)-RELATED"/>
    <property type="match status" value="1"/>
</dbReference>
<evidence type="ECO:0000313" key="3">
    <source>
        <dbReference type="EMBL" id="KNG82319.1"/>
    </source>
</evidence>
<dbReference type="STRING" id="1509407.A0A0L1IS53"/>
<dbReference type="PANTHER" id="PTHR10696">
    <property type="entry name" value="GAMMA-BUTYROBETAINE HYDROXYLASE-RELATED"/>
    <property type="match status" value="1"/>
</dbReference>
<dbReference type="SUPFAM" id="SSF51197">
    <property type="entry name" value="Clavaminate synthase-like"/>
    <property type="match status" value="1"/>
</dbReference>
<gene>
    <name evidence="3" type="ORF">ANOM_009020</name>
</gene>